<dbReference type="AlphaFoldDB" id="A0A0C5VJG4"/>
<evidence type="ECO:0000313" key="3">
    <source>
        <dbReference type="Proteomes" id="UP000032266"/>
    </source>
</evidence>
<feature type="transmembrane region" description="Helical" evidence="1">
    <location>
        <begin position="61"/>
        <end position="82"/>
    </location>
</feature>
<keyword evidence="1" id="KW-0472">Membrane</keyword>
<feature type="transmembrane region" description="Helical" evidence="1">
    <location>
        <begin position="20"/>
        <end position="41"/>
    </location>
</feature>
<accession>A0A0C5VJG4</accession>
<evidence type="ECO:0000256" key="1">
    <source>
        <dbReference type="SAM" id="Phobius"/>
    </source>
</evidence>
<dbReference type="EMBL" id="CP007142">
    <property type="protein sequence ID" value="AJQ94762.1"/>
    <property type="molecule type" value="Genomic_DNA"/>
</dbReference>
<feature type="transmembrane region" description="Helical" evidence="1">
    <location>
        <begin position="122"/>
        <end position="144"/>
    </location>
</feature>
<feature type="transmembrane region" description="Helical" evidence="1">
    <location>
        <begin position="89"/>
        <end position="107"/>
    </location>
</feature>
<organism evidence="2 3">
    <name type="scientific">Gynuella sunshinyii YC6258</name>
    <dbReference type="NCBI Taxonomy" id="1445510"/>
    <lineage>
        <taxon>Bacteria</taxon>
        <taxon>Pseudomonadati</taxon>
        <taxon>Pseudomonadota</taxon>
        <taxon>Gammaproteobacteria</taxon>
        <taxon>Oceanospirillales</taxon>
        <taxon>Saccharospirillaceae</taxon>
        <taxon>Gynuella</taxon>
    </lineage>
</organism>
<proteinExistence type="predicted"/>
<protein>
    <submittedName>
        <fullName evidence="2">Uncharacterized protein</fullName>
    </submittedName>
</protein>
<keyword evidence="1" id="KW-0812">Transmembrane</keyword>
<sequence length="151" mass="17148">MQYHQIYHLIKFMGTDIMKALKITILFIACMSAIIFSRIYGPISQLPSYFVVDDNYISLLYKQYIFMAVTCSLVTITLGYALKVKLFPATLVMFLAGTSFVALTSMGNPGNLERFLGSLQEFLVPFMSIWAILVTVVVSARYLFIKWPKNS</sequence>
<reference evidence="2 3" key="1">
    <citation type="submission" date="2014-01" db="EMBL/GenBank/DDBJ databases">
        <title>Full genme sequencing of cellulolytic bacterium Gynuella sunshinyii YC6258T gen. nov., sp. nov.</title>
        <authorList>
            <person name="Khan H."/>
            <person name="Chung E.J."/>
            <person name="Chung Y.R."/>
        </authorList>
    </citation>
    <scope>NUCLEOTIDE SEQUENCE [LARGE SCALE GENOMIC DNA]</scope>
    <source>
        <strain evidence="2 3">YC6258</strain>
    </source>
</reference>
<dbReference type="HOGENOM" id="CLU_1728803_0_0_6"/>
<evidence type="ECO:0000313" key="2">
    <source>
        <dbReference type="EMBL" id="AJQ94762.1"/>
    </source>
</evidence>
<dbReference type="Proteomes" id="UP000032266">
    <property type="component" value="Chromosome"/>
</dbReference>
<gene>
    <name evidence="2" type="ORF">YC6258_02724</name>
</gene>
<name>A0A0C5VJG4_9GAMM</name>
<keyword evidence="1" id="KW-1133">Transmembrane helix</keyword>
<keyword evidence="3" id="KW-1185">Reference proteome</keyword>
<dbReference type="KEGG" id="gsn:YC6258_02724"/>